<reference evidence="1" key="1">
    <citation type="submission" date="2021-03" db="EMBL/GenBank/DDBJ databases">
        <title>Alkalibacter marinus sp. nov., isolated from tidal flat sediment.</title>
        <authorList>
            <person name="Namirimu T."/>
            <person name="Yang J.-A."/>
            <person name="Yang S.-H."/>
            <person name="Kim Y.-J."/>
            <person name="Kwon K.K."/>
        </authorList>
    </citation>
    <scope>NUCLEOTIDE SEQUENCE</scope>
    <source>
        <strain evidence="1">ES005</strain>
    </source>
</reference>
<dbReference type="Gene3D" id="3.20.20.210">
    <property type="match status" value="1"/>
</dbReference>
<protein>
    <submittedName>
        <fullName evidence="1">Uroporphyrinogen decarboxylase</fullName>
    </submittedName>
</protein>
<dbReference type="EMBL" id="CP071444">
    <property type="protein sequence ID" value="QSX07528.1"/>
    <property type="molecule type" value="Genomic_DNA"/>
</dbReference>
<dbReference type="Proteomes" id="UP000663499">
    <property type="component" value="Chromosome"/>
</dbReference>
<keyword evidence="2" id="KW-1185">Reference proteome</keyword>
<gene>
    <name evidence="1" type="ORF">J0B03_06700</name>
</gene>
<dbReference type="RefSeq" id="WP_207298870.1">
    <property type="nucleotide sequence ID" value="NZ_CP071444.1"/>
</dbReference>
<accession>A0A974XCY6</accession>
<sequence>MTMDVKTSEYKTKLFTDIYTGQKPDRVPEKLGVNACAALELAGYDLRTAQYGVTKVLDATDQLNGTYDTDNLIGTWPGTPWLGKFTGSRTNVMGADGFIQHPNVHGMEEDEYDQLLADPLKFIWETVIPRVFTEFDAPPMKAAFAMAKTIKASDEINGKLVRGNIGLIEKHQKSRLPGLSGICRAPFDYFADYLRSFTGSLIDIRRKPQQVLEAVELITPLMIKGGTPRNIENPNRTNRIFFALHMPTYMREKDFAKFWWPTFKETVWGVYNAGFGVNIFCEENWMHILDYLNELPPGCELQFEYGDPKVIKEKVGDRHIISGLFPVNLLKKGTKEEVCDKAKEYMDILAVDGGYTFNFDKSILRAAQINWDNFQPLLDTVHNYGKY</sequence>
<dbReference type="KEGG" id="alka:J0B03_06700"/>
<evidence type="ECO:0000313" key="1">
    <source>
        <dbReference type="EMBL" id="QSX07528.1"/>
    </source>
</evidence>
<dbReference type="SUPFAM" id="SSF51726">
    <property type="entry name" value="UROD/MetE-like"/>
    <property type="match status" value="1"/>
</dbReference>
<evidence type="ECO:0000313" key="2">
    <source>
        <dbReference type="Proteomes" id="UP000663499"/>
    </source>
</evidence>
<organism evidence="1 2">
    <name type="scientific">Alkalibacter rhizosphaerae</name>
    <dbReference type="NCBI Taxonomy" id="2815577"/>
    <lineage>
        <taxon>Bacteria</taxon>
        <taxon>Bacillati</taxon>
        <taxon>Bacillota</taxon>
        <taxon>Clostridia</taxon>
        <taxon>Eubacteriales</taxon>
        <taxon>Eubacteriaceae</taxon>
        <taxon>Alkalibacter</taxon>
    </lineage>
</organism>
<dbReference type="InterPro" id="IPR038071">
    <property type="entry name" value="UROD/MetE-like_sf"/>
</dbReference>
<name>A0A974XCY6_9FIRM</name>
<proteinExistence type="predicted"/>
<dbReference type="AlphaFoldDB" id="A0A974XCY6"/>